<dbReference type="PANTHER" id="PTHR13696">
    <property type="entry name" value="P-LOOP CONTAINING NUCLEOSIDE TRIPHOSPHATE HYDROLASE"/>
    <property type="match status" value="1"/>
</dbReference>
<dbReference type="STRING" id="465721.ACG33_14790"/>
<feature type="domain" description="CobQ/CobB/MinD/ParA nucleotide binding" evidence="1">
    <location>
        <begin position="4"/>
        <end position="181"/>
    </location>
</feature>
<dbReference type="PIRSF" id="PIRSF009320">
    <property type="entry name" value="Nuc_binding_HP_1000"/>
    <property type="match status" value="1"/>
</dbReference>
<keyword evidence="3" id="KW-1185">Reference proteome</keyword>
<protein>
    <recommendedName>
        <fullName evidence="1">CobQ/CobB/MinD/ParA nucleotide binding domain-containing protein</fullName>
    </recommendedName>
</protein>
<reference evidence="2 3" key="1">
    <citation type="submission" date="2015-06" db="EMBL/GenBank/DDBJ databases">
        <title>A Comprehensive Approach to Explore the Metabolic and Phylogenetic Diversity of Bacterial Steroid Degradation in the Environment: Testosterone as an Example.</title>
        <authorList>
            <person name="Yang F.-C."/>
            <person name="Chen Y.-L."/>
            <person name="Yu C.-P."/>
            <person name="Tang S.-L."/>
            <person name="Wang P.-H."/>
            <person name="Ismail W."/>
            <person name="Wang C.-H."/>
            <person name="Yang C.-Y."/>
            <person name="Chiang Y.-R."/>
        </authorList>
    </citation>
    <scope>NUCLEOTIDE SEQUENCE [LARGE SCALE GENOMIC DNA]</scope>
    <source>
        <strain evidence="2 3">DSM 18526</strain>
    </source>
</reference>
<organism evidence="2 3">
    <name type="scientific">Steroidobacter denitrificans</name>
    <dbReference type="NCBI Taxonomy" id="465721"/>
    <lineage>
        <taxon>Bacteria</taxon>
        <taxon>Pseudomonadati</taxon>
        <taxon>Pseudomonadota</taxon>
        <taxon>Gammaproteobacteria</taxon>
        <taxon>Steroidobacterales</taxon>
        <taxon>Steroidobacteraceae</taxon>
        <taxon>Steroidobacter</taxon>
    </lineage>
</organism>
<dbReference type="Pfam" id="PF01656">
    <property type="entry name" value="CbiA"/>
    <property type="match status" value="1"/>
</dbReference>
<accession>A0A127FEI8</accession>
<proteinExistence type="predicted"/>
<evidence type="ECO:0000313" key="2">
    <source>
        <dbReference type="EMBL" id="AMN48339.1"/>
    </source>
</evidence>
<dbReference type="KEGG" id="sdf:ACG33_14790"/>
<dbReference type="Proteomes" id="UP000070250">
    <property type="component" value="Chromosome"/>
</dbReference>
<dbReference type="InterPro" id="IPR027417">
    <property type="entry name" value="P-loop_NTPase"/>
</dbReference>
<dbReference type="InterPro" id="IPR050678">
    <property type="entry name" value="DNA_Partitioning_ATPase"/>
</dbReference>
<evidence type="ECO:0000259" key="1">
    <source>
        <dbReference type="Pfam" id="PF01656"/>
    </source>
</evidence>
<sequence length="213" mass="24163">MRHVMVMNSKGGCGKSTIATNIAGYFAVQGHRVALADYDPQRSSLDWLDLRPDDLPAIAAVAACDEGLRSVPRDTEILVIDAPARTHGSEMNELVRRAETILVPVLPSPIDMKASAHFLAELLELGKVQREQARIAVVANRVREHTLIFDELDKYLEKLRVPYLGALRQSTNYLRAFQRGMCIFELPEYLAWPDWQQWEPLVKWLKSKRSQPD</sequence>
<dbReference type="InterPro" id="IPR002586">
    <property type="entry name" value="CobQ/CobB/MinD/ParA_Nub-bd_dom"/>
</dbReference>
<dbReference type="CDD" id="cd02042">
    <property type="entry name" value="ParAB_family"/>
    <property type="match status" value="1"/>
</dbReference>
<dbReference type="EMBL" id="CP011971">
    <property type="protein sequence ID" value="AMN48339.1"/>
    <property type="molecule type" value="Genomic_DNA"/>
</dbReference>
<name>A0A127FEI8_STEDE</name>
<dbReference type="OrthoDB" id="69313at2"/>
<evidence type="ECO:0000313" key="3">
    <source>
        <dbReference type="Proteomes" id="UP000070250"/>
    </source>
</evidence>
<dbReference type="SUPFAM" id="SSF52540">
    <property type="entry name" value="P-loop containing nucleoside triphosphate hydrolases"/>
    <property type="match status" value="1"/>
</dbReference>
<gene>
    <name evidence="2" type="ORF">ACG33_14790</name>
</gene>
<dbReference type="Gene3D" id="3.40.50.300">
    <property type="entry name" value="P-loop containing nucleotide triphosphate hydrolases"/>
    <property type="match status" value="1"/>
</dbReference>
<dbReference type="AlphaFoldDB" id="A0A127FEI8"/>
<dbReference type="PANTHER" id="PTHR13696:SF96">
    <property type="entry name" value="COBQ_COBB_MIND_PARA NUCLEOTIDE BINDING DOMAIN-CONTAINING PROTEIN"/>
    <property type="match status" value="1"/>
</dbReference>